<dbReference type="SUPFAM" id="SSF55874">
    <property type="entry name" value="ATPase domain of HSP90 chaperone/DNA topoisomerase II/histidine kinase"/>
    <property type="match status" value="1"/>
</dbReference>
<keyword evidence="7" id="KW-0067">ATP-binding</keyword>
<keyword evidence="4" id="KW-0808">Transferase</keyword>
<evidence type="ECO:0000256" key="7">
    <source>
        <dbReference type="ARBA" id="ARBA00022840"/>
    </source>
</evidence>
<keyword evidence="5" id="KW-0547">Nucleotide-binding</keyword>
<evidence type="ECO:0000313" key="10">
    <source>
        <dbReference type="Proteomes" id="UP000092498"/>
    </source>
</evidence>
<evidence type="ECO:0000256" key="2">
    <source>
        <dbReference type="ARBA" id="ARBA00012438"/>
    </source>
</evidence>
<keyword evidence="3" id="KW-0597">Phosphoprotein</keyword>
<evidence type="ECO:0000256" key="3">
    <source>
        <dbReference type="ARBA" id="ARBA00022553"/>
    </source>
</evidence>
<dbReference type="Proteomes" id="UP000092498">
    <property type="component" value="Chromosome"/>
</dbReference>
<dbReference type="Gene3D" id="3.30.565.10">
    <property type="entry name" value="Histidine kinase-like ATPase, C-terminal domain"/>
    <property type="match status" value="1"/>
</dbReference>
<dbReference type="InParanoid" id="A0A1B1AH10"/>
<dbReference type="RefSeq" id="WP_066769833.1">
    <property type="nucleotide sequence ID" value="NZ_CP013244.1"/>
</dbReference>
<evidence type="ECO:0000259" key="8">
    <source>
        <dbReference type="SMART" id="SM00387"/>
    </source>
</evidence>
<evidence type="ECO:0000256" key="5">
    <source>
        <dbReference type="ARBA" id="ARBA00022741"/>
    </source>
</evidence>
<evidence type="ECO:0000256" key="4">
    <source>
        <dbReference type="ARBA" id="ARBA00022679"/>
    </source>
</evidence>
<dbReference type="GO" id="GO:0004673">
    <property type="term" value="F:protein histidine kinase activity"/>
    <property type="evidence" value="ECO:0007669"/>
    <property type="project" value="UniProtKB-EC"/>
</dbReference>
<organism evidence="9 10">
    <name type="scientific">Candidatus Viadribacter manganicus</name>
    <dbReference type="NCBI Taxonomy" id="1759059"/>
    <lineage>
        <taxon>Bacteria</taxon>
        <taxon>Pseudomonadati</taxon>
        <taxon>Pseudomonadota</taxon>
        <taxon>Alphaproteobacteria</taxon>
        <taxon>Hyphomonadales</taxon>
        <taxon>Hyphomonadaceae</taxon>
        <taxon>Candidatus Viadribacter</taxon>
    </lineage>
</organism>
<sequence length="260" mass="28064">MSAAHARRAGAHRPAHLIMSARHAVRYECEQYDGVCPVAELRAALTREAALLREKDALMEMQATLSRESDHRFLNNLQMVSSLLSMQSRAAGNPEAATALRLAADRVATIGRIHRHLHSNDGVQSVAFKRFLQELCRDVMGMMTSDACAARSISVEGVELQLPTAIGIPLGFIASELITNALKYGDEAVVVRLESNLCNECALSVENTGPALAEGFDPAASKGFGMRIIRSFVAIIGGELRLGRGEDGRGARFTVLFSSS</sequence>
<proteinExistence type="predicted"/>
<evidence type="ECO:0000313" key="9">
    <source>
        <dbReference type="EMBL" id="ANP45837.1"/>
    </source>
</evidence>
<keyword evidence="10" id="KW-1185">Reference proteome</keyword>
<evidence type="ECO:0000256" key="1">
    <source>
        <dbReference type="ARBA" id="ARBA00000085"/>
    </source>
</evidence>
<dbReference type="Pfam" id="PF07568">
    <property type="entry name" value="HisKA_2"/>
    <property type="match status" value="1"/>
</dbReference>
<gene>
    <name evidence="9" type="ORF">ATE48_07815</name>
</gene>
<dbReference type="InterPro" id="IPR003594">
    <property type="entry name" value="HATPase_dom"/>
</dbReference>
<dbReference type="EC" id="2.7.13.3" evidence="2"/>
<dbReference type="AlphaFoldDB" id="A0A1B1AH10"/>
<keyword evidence="6" id="KW-0418">Kinase</keyword>
<dbReference type="GO" id="GO:0005524">
    <property type="term" value="F:ATP binding"/>
    <property type="evidence" value="ECO:0007669"/>
    <property type="project" value="UniProtKB-KW"/>
</dbReference>
<dbReference type="SMART" id="SM00387">
    <property type="entry name" value="HATPase_c"/>
    <property type="match status" value="1"/>
</dbReference>
<dbReference type="PANTHER" id="PTHR41523">
    <property type="entry name" value="TWO-COMPONENT SYSTEM SENSOR PROTEIN"/>
    <property type="match status" value="1"/>
</dbReference>
<reference evidence="9 10" key="1">
    <citation type="submission" date="2015-11" db="EMBL/GenBank/DDBJ databases">
        <title>Whole-Genome Sequence of Candidatus Oderbacter manganicum from the National Park Lower Oder Valley, Germany.</title>
        <authorList>
            <person name="Braun B."/>
            <person name="Liere K."/>
            <person name="Szewzyk U."/>
        </authorList>
    </citation>
    <scope>NUCLEOTIDE SEQUENCE [LARGE SCALE GENOMIC DNA]</scope>
    <source>
        <strain evidence="9 10">OTSz_A_272</strain>
    </source>
</reference>
<dbReference type="EMBL" id="CP013244">
    <property type="protein sequence ID" value="ANP45837.1"/>
    <property type="molecule type" value="Genomic_DNA"/>
</dbReference>
<dbReference type="PANTHER" id="PTHR41523:SF8">
    <property type="entry name" value="ETHYLENE RESPONSE SENSOR PROTEIN"/>
    <property type="match status" value="1"/>
</dbReference>
<dbReference type="Pfam" id="PF02518">
    <property type="entry name" value="HATPase_c"/>
    <property type="match status" value="1"/>
</dbReference>
<dbReference type="InterPro" id="IPR036890">
    <property type="entry name" value="HATPase_C_sf"/>
</dbReference>
<name>A0A1B1AH10_9PROT</name>
<dbReference type="KEGG" id="cbot:ATE48_07815"/>
<evidence type="ECO:0000256" key="6">
    <source>
        <dbReference type="ARBA" id="ARBA00022777"/>
    </source>
</evidence>
<dbReference type="InterPro" id="IPR011495">
    <property type="entry name" value="Sig_transdc_His_kin_sub2_dim/P"/>
</dbReference>
<protein>
    <recommendedName>
        <fullName evidence="2">histidine kinase</fullName>
        <ecNumber evidence="2">2.7.13.3</ecNumber>
    </recommendedName>
</protein>
<comment type="catalytic activity">
    <reaction evidence="1">
        <text>ATP + protein L-histidine = ADP + protein N-phospho-L-histidine.</text>
        <dbReference type="EC" id="2.7.13.3"/>
    </reaction>
</comment>
<accession>A0A1B1AH10</accession>
<dbReference type="STRING" id="1759059.ATE48_07815"/>
<feature type="domain" description="Histidine kinase/HSP90-like ATPase" evidence="8">
    <location>
        <begin position="165"/>
        <end position="260"/>
    </location>
</feature>